<evidence type="ECO:0000313" key="10">
    <source>
        <dbReference type="Proteomes" id="UP000032336"/>
    </source>
</evidence>
<proteinExistence type="inferred from homology"/>
<reference evidence="9 10" key="1">
    <citation type="submission" date="2015-01" db="EMBL/GenBank/DDBJ databases">
        <title>Draft genome of the acidophilic iron oxidizer Ferrimicrobium acidiphilum strain T23.</title>
        <authorList>
            <person name="Poehlein A."/>
            <person name="Eisen S."/>
            <person name="Schloemann M."/>
            <person name="Johnson B.D."/>
            <person name="Daniel R."/>
            <person name="Muehling M."/>
        </authorList>
    </citation>
    <scope>NUCLEOTIDE SEQUENCE [LARGE SCALE GENOMIC DNA]</scope>
    <source>
        <strain evidence="9 10">T23</strain>
    </source>
</reference>
<dbReference type="SUPFAM" id="SSF47203">
    <property type="entry name" value="Acyl-CoA dehydrogenase C-terminal domain-like"/>
    <property type="match status" value="1"/>
</dbReference>
<dbReference type="STRING" id="1121877.FEAC_23760"/>
<dbReference type="InterPro" id="IPR037069">
    <property type="entry name" value="AcylCoA_DH/ox_N_sf"/>
</dbReference>
<feature type="domain" description="Acyl-CoA dehydrogenase/oxidase N-terminal" evidence="8">
    <location>
        <begin position="1"/>
        <end position="110"/>
    </location>
</feature>
<feature type="domain" description="Acyl-CoA oxidase/dehydrogenase middle" evidence="7">
    <location>
        <begin position="124"/>
        <end position="226"/>
    </location>
</feature>
<dbReference type="Pfam" id="PF00441">
    <property type="entry name" value="Acyl-CoA_dh_1"/>
    <property type="match status" value="1"/>
</dbReference>
<dbReference type="InterPro" id="IPR009100">
    <property type="entry name" value="AcylCoA_DH/oxidase_NM_dom_sf"/>
</dbReference>
<evidence type="ECO:0000259" key="6">
    <source>
        <dbReference type="Pfam" id="PF00441"/>
    </source>
</evidence>
<evidence type="ECO:0000259" key="7">
    <source>
        <dbReference type="Pfam" id="PF02770"/>
    </source>
</evidence>
<evidence type="ECO:0000256" key="3">
    <source>
        <dbReference type="ARBA" id="ARBA00022630"/>
    </source>
</evidence>
<dbReference type="PANTHER" id="PTHR43884">
    <property type="entry name" value="ACYL-COA DEHYDROGENASE"/>
    <property type="match status" value="1"/>
</dbReference>
<keyword evidence="3 5" id="KW-0285">Flavoprotein</keyword>
<evidence type="ECO:0000256" key="1">
    <source>
        <dbReference type="ARBA" id="ARBA00001974"/>
    </source>
</evidence>
<comment type="cofactor">
    <cofactor evidence="1 5">
        <name>FAD</name>
        <dbReference type="ChEBI" id="CHEBI:57692"/>
    </cofactor>
</comment>
<dbReference type="Pfam" id="PF02771">
    <property type="entry name" value="Acyl-CoA_dh_N"/>
    <property type="match status" value="1"/>
</dbReference>
<dbReference type="GO" id="GO:0003995">
    <property type="term" value="F:acyl-CoA dehydrogenase activity"/>
    <property type="evidence" value="ECO:0007669"/>
    <property type="project" value="TreeGrafter"/>
</dbReference>
<name>A0A0D8FRJ7_9ACTN</name>
<comment type="caution">
    <text evidence="9">The sequence shown here is derived from an EMBL/GenBank/DDBJ whole genome shotgun (WGS) entry which is preliminary data.</text>
</comment>
<keyword evidence="4 5" id="KW-0274">FAD</keyword>
<keyword evidence="10" id="KW-1185">Reference proteome</keyword>
<protein>
    <submittedName>
        <fullName evidence="9">Acyl-CoA dehydrogenase</fullName>
        <ecNumber evidence="9">1.3.99.-</ecNumber>
    </submittedName>
</protein>
<dbReference type="PATRIC" id="fig|1121877.4.peg.2643"/>
<accession>A0A0D8FRJ7</accession>
<dbReference type="InterPro" id="IPR006091">
    <property type="entry name" value="Acyl-CoA_Oxase/DH_mid-dom"/>
</dbReference>
<evidence type="ECO:0000256" key="2">
    <source>
        <dbReference type="ARBA" id="ARBA00009347"/>
    </source>
</evidence>
<dbReference type="InterPro" id="IPR046373">
    <property type="entry name" value="Acyl-CoA_Oxase/DH_mid-dom_sf"/>
</dbReference>
<keyword evidence="5 9" id="KW-0560">Oxidoreductase</keyword>
<feature type="domain" description="Acyl-CoA dehydrogenase/oxidase C-terminal" evidence="6">
    <location>
        <begin position="248"/>
        <end position="369"/>
    </location>
</feature>
<dbReference type="Proteomes" id="UP000032336">
    <property type="component" value="Unassembled WGS sequence"/>
</dbReference>
<organism evidence="9 10">
    <name type="scientific">Ferrimicrobium acidiphilum DSM 19497</name>
    <dbReference type="NCBI Taxonomy" id="1121877"/>
    <lineage>
        <taxon>Bacteria</taxon>
        <taxon>Bacillati</taxon>
        <taxon>Actinomycetota</taxon>
        <taxon>Acidimicrobiia</taxon>
        <taxon>Acidimicrobiales</taxon>
        <taxon>Acidimicrobiaceae</taxon>
        <taxon>Ferrimicrobium</taxon>
    </lineage>
</organism>
<dbReference type="EMBL" id="JXUW01000026">
    <property type="protein sequence ID" value="KJE75895.1"/>
    <property type="molecule type" value="Genomic_DNA"/>
</dbReference>
<dbReference type="SUPFAM" id="SSF56645">
    <property type="entry name" value="Acyl-CoA dehydrogenase NM domain-like"/>
    <property type="match status" value="1"/>
</dbReference>
<dbReference type="Pfam" id="PF02770">
    <property type="entry name" value="Acyl-CoA_dh_M"/>
    <property type="match status" value="1"/>
</dbReference>
<evidence type="ECO:0000259" key="8">
    <source>
        <dbReference type="Pfam" id="PF02771"/>
    </source>
</evidence>
<dbReference type="AlphaFoldDB" id="A0A0D8FRJ7"/>
<evidence type="ECO:0000256" key="5">
    <source>
        <dbReference type="RuleBase" id="RU362125"/>
    </source>
</evidence>
<dbReference type="InterPro" id="IPR013786">
    <property type="entry name" value="AcylCoA_DH/ox_N"/>
</dbReference>
<comment type="similarity">
    <text evidence="2 5">Belongs to the acyl-CoA dehydrogenase family.</text>
</comment>
<dbReference type="EC" id="1.3.99.-" evidence="9"/>
<dbReference type="Gene3D" id="1.20.140.10">
    <property type="entry name" value="Butyryl-CoA Dehydrogenase, subunit A, domain 3"/>
    <property type="match status" value="1"/>
</dbReference>
<dbReference type="eggNOG" id="COG1960">
    <property type="taxonomic scope" value="Bacteria"/>
</dbReference>
<sequence>MRDTCKRYVDDVLAPFIRENREREWSFDPNTRLSPHILEQADLVGLRSLGVPEEFGGIALDPTTESQTFAIIATELARGDSGVADKLVQNWKISVLLRELAPRHLQEHWFSRYMAEPQFLMAHCLTEPRGASDRWLPYNVPEAAMDTRAVLEGDHWKINGRKQFISNGYDASLYVVYANTDSSAGMLQGTSSFLVPRDTPGLEVTRCNETIGGRFMNNGEIVFDDCRVPNDHLLAHNDALGKAGVYFKPGKIIQAAKNLGIGIAAYEDSVAFVHERVQGGRVLIKHQAVAIRIAEMATKLEAVASLLRHAALAVDEGSPDSQTLCDMVKVFASQEIFKVCQHAVELHGGYGAMLEVGVEKYFRDAAVYLHMDATVDVSNFKIVRSMFPATAGLYAGPELASTDR</sequence>
<dbReference type="Gene3D" id="2.40.110.10">
    <property type="entry name" value="Butyryl-CoA Dehydrogenase, subunit A, domain 2"/>
    <property type="match status" value="1"/>
</dbReference>
<dbReference type="InterPro" id="IPR036250">
    <property type="entry name" value="AcylCo_DH-like_C"/>
</dbReference>
<dbReference type="InterPro" id="IPR009075">
    <property type="entry name" value="AcylCo_DH/oxidase_C"/>
</dbReference>
<dbReference type="GO" id="GO:0050660">
    <property type="term" value="F:flavin adenine dinucleotide binding"/>
    <property type="evidence" value="ECO:0007669"/>
    <property type="project" value="InterPro"/>
</dbReference>
<evidence type="ECO:0000256" key="4">
    <source>
        <dbReference type="ARBA" id="ARBA00022827"/>
    </source>
</evidence>
<evidence type="ECO:0000313" key="9">
    <source>
        <dbReference type="EMBL" id="KJE75895.1"/>
    </source>
</evidence>
<gene>
    <name evidence="9" type="primary">mmgC5</name>
    <name evidence="9" type="ORF">FEAC_23760</name>
</gene>
<dbReference type="PANTHER" id="PTHR43884:SF12">
    <property type="entry name" value="ISOVALERYL-COA DEHYDROGENASE, MITOCHONDRIAL-RELATED"/>
    <property type="match status" value="1"/>
</dbReference>
<dbReference type="Gene3D" id="1.10.540.10">
    <property type="entry name" value="Acyl-CoA dehydrogenase/oxidase, N-terminal domain"/>
    <property type="match status" value="1"/>
</dbReference>